<dbReference type="Pfam" id="PF03008">
    <property type="entry name" value="DUF234"/>
    <property type="match status" value="1"/>
</dbReference>
<proteinExistence type="predicted"/>
<protein>
    <submittedName>
        <fullName evidence="3">ATPase domain containing protein</fullName>
    </submittedName>
</protein>
<dbReference type="InterPro" id="IPR011579">
    <property type="entry name" value="ATPase_dom"/>
</dbReference>
<accession>A0A1V1PEP1</accession>
<dbReference type="SUPFAM" id="SSF52540">
    <property type="entry name" value="P-loop containing nucleoside triphosphate hydrolases"/>
    <property type="match status" value="1"/>
</dbReference>
<dbReference type="AlphaFoldDB" id="A0A1V1PEP1"/>
<dbReference type="Gene3D" id="3.40.50.300">
    <property type="entry name" value="P-loop containing nucleotide triphosphate hydrolases"/>
    <property type="match status" value="1"/>
</dbReference>
<dbReference type="InterPro" id="IPR027417">
    <property type="entry name" value="P-loop_NTPase"/>
</dbReference>
<feature type="domain" description="DUF234" evidence="2">
    <location>
        <begin position="339"/>
        <end position="430"/>
    </location>
</feature>
<organism evidence="3 4">
    <name type="scientific">Candidatus Magnetoglobus multicellularis str. Araruama</name>
    <dbReference type="NCBI Taxonomy" id="890399"/>
    <lineage>
        <taxon>Bacteria</taxon>
        <taxon>Pseudomonadati</taxon>
        <taxon>Thermodesulfobacteriota</taxon>
        <taxon>Desulfobacteria</taxon>
        <taxon>Desulfobacterales</taxon>
        <taxon>Desulfobacteraceae</taxon>
        <taxon>Candidatus Magnetoglobus</taxon>
    </lineage>
</organism>
<dbReference type="GO" id="GO:0005524">
    <property type="term" value="F:ATP binding"/>
    <property type="evidence" value="ECO:0007669"/>
    <property type="project" value="InterPro"/>
</dbReference>
<comment type="caution">
    <text evidence="3">The sequence shown here is derived from an EMBL/GenBank/DDBJ whole genome shotgun (WGS) entry which is preliminary data.</text>
</comment>
<dbReference type="PANTHER" id="PTHR34704">
    <property type="entry name" value="ATPASE"/>
    <property type="match status" value="1"/>
</dbReference>
<dbReference type="InterPro" id="IPR004256">
    <property type="entry name" value="DUF234"/>
</dbReference>
<evidence type="ECO:0000259" key="1">
    <source>
        <dbReference type="Pfam" id="PF01637"/>
    </source>
</evidence>
<evidence type="ECO:0000313" key="4">
    <source>
        <dbReference type="Proteomes" id="UP000189670"/>
    </source>
</evidence>
<sequence length="490" mass="56754">MTKCTLTKQVLTSCVLSVNKILMKKFIGRKDELYVLDKAYKSEVSEFIPIYGRRRVGKSELIMRFLKKKTGIYFVGKKARADLQIKEFLNESSIILKEPLLEGLSVSGWENALTTIVNKWNNNKKRIIIFDEFQWTVEASPELPSVLQTLWDKHWKNNGKIMLILCGSYIGFMEREVLGKKSPLFGRRTAQILLKPFKFQEAGNFHPEYSLADKARVYFICGGIPWYLNSFSGKCSIDMNIIENLLNPFAPLFQEPDFLLREELRDVNNYYSILMAISAGSAVLSDISAKTGIDSRALNYYLKHLIELGYISKRYPLTSRAPSKRSVRYSLEDPLLRFWFRFIYPNTSYIQYAGGAKTFQERIKPELESFFGYCFERLCREALPYLYFKKGVNASFQIGEYWNSQMQIDVVGIRDDNWIDAGECKWGKVRSIKTIVEALKIRMKNYPNPQNQTIAGHIFTRDPVKAGKAILSDITFHNLEDIYNLYDSEI</sequence>
<gene>
    <name evidence="3" type="ORF">OMM_01022</name>
</gene>
<name>A0A1V1PEP1_9BACT</name>
<feature type="domain" description="ATPase" evidence="1">
    <location>
        <begin position="26"/>
        <end position="230"/>
    </location>
</feature>
<dbReference type="PANTHER" id="PTHR34704:SF1">
    <property type="entry name" value="ATPASE"/>
    <property type="match status" value="1"/>
</dbReference>
<dbReference type="InterPro" id="IPR036390">
    <property type="entry name" value="WH_DNA-bd_sf"/>
</dbReference>
<reference evidence="4" key="1">
    <citation type="submission" date="2012-11" db="EMBL/GenBank/DDBJ databases">
        <authorList>
            <person name="Lucero-Rivera Y.E."/>
            <person name="Tovar-Ramirez D."/>
        </authorList>
    </citation>
    <scope>NUCLEOTIDE SEQUENCE [LARGE SCALE GENOMIC DNA]</scope>
    <source>
        <strain evidence="4">Araruama</strain>
    </source>
</reference>
<dbReference type="Pfam" id="PF01637">
    <property type="entry name" value="ATPase_2"/>
    <property type="match status" value="1"/>
</dbReference>
<dbReference type="SUPFAM" id="SSF46785">
    <property type="entry name" value="Winged helix' DNA-binding domain"/>
    <property type="match status" value="1"/>
</dbReference>
<dbReference type="EMBL" id="ATBP01000068">
    <property type="protein sequence ID" value="ETR73369.1"/>
    <property type="molecule type" value="Genomic_DNA"/>
</dbReference>
<evidence type="ECO:0000313" key="3">
    <source>
        <dbReference type="EMBL" id="ETR73369.1"/>
    </source>
</evidence>
<dbReference type="Proteomes" id="UP000189670">
    <property type="component" value="Unassembled WGS sequence"/>
</dbReference>
<evidence type="ECO:0000259" key="2">
    <source>
        <dbReference type="Pfam" id="PF03008"/>
    </source>
</evidence>